<gene>
    <name evidence="6" type="ORF">F8388_016545</name>
</gene>
<dbReference type="OMA" id="MEGNTRT"/>
<dbReference type="InterPro" id="IPR016177">
    <property type="entry name" value="DNA-bd_dom_sf"/>
</dbReference>
<dbReference type="GO" id="GO:0005634">
    <property type="term" value="C:nucleus"/>
    <property type="evidence" value="ECO:0007669"/>
    <property type="project" value="UniProtKB-SubCell"/>
</dbReference>
<accession>A0A7J6EYA8</accession>
<dbReference type="Gene3D" id="3.30.890.10">
    <property type="entry name" value="Methyl-cpg-binding Protein 2, Chain A"/>
    <property type="match status" value="1"/>
</dbReference>
<evidence type="ECO:0000256" key="4">
    <source>
        <dbReference type="ARBA" id="ARBA00023163"/>
    </source>
</evidence>
<evidence type="ECO:0000256" key="2">
    <source>
        <dbReference type="ARBA" id="ARBA00023015"/>
    </source>
</evidence>
<dbReference type="SUPFAM" id="SSF54171">
    <property type="entry name" value="DNA-binding domain"/>
    <property type="match status" value="1"/>
</dbReference>
<dbReference type="EMBL" id="JAATIP010000175">
    <property type="protein sequence ID" value="KAF4363417.1"/>
    <property type="molecule type" value="Genomic_DNA"/>
</dbReference>
<keyword evidence="3" id="KW-0238">DNA-binding</keyword>
<dbReference type="GO" id="GO:0003677">
    <property type="term" value="F:DNA binding"/>
    <property type="evidence" value="ECO:0007669"/>
    <property type="project" value="UniProtKB-KW"/>
</dbReference>
<sequence>MAQDYDYHNDYYFLGQVINQSSAAYTLSQRRRRRPRKPGTMSTIHDNSCQGYGWLLPGWIAEERHMISGKIYRYYYDPSGRLYYTQSEVIRTWEKNGLILLDK</sequence>
<dbReference type="EnsemblPlants" id="evm.model.02.619">
    <property type="protein sequence ID" value="cds.evm.model.02.619"/>
    <property type="gene ID" value="evm.TU.02.619"/>
</dbReference>
<proteinExistence type="predicted"/>
<keyword evidence="4" id="KW-0804">Transcription</keyword>
<keyword evidence="2" id="KW-0805">Transcription regulation</keyword>
<evidence type="ECO:0000313" key="6">
    <source>
        <dbReference type="EMBL" id="KAF4363417.1"/>
    </source>
</evidence>
<dbReference type="EMBL" id="UZAU01000126">
    <property type="status" value="NOT_ANNOTATED_CDS"/>
    <property type="molecule type" value="Genomic_DNA"/>
</dbReference>
<evidence type="ECO:0008006" key="10">
    <source>
        <dbReference type="Google" id="ProtNLM"/>
    </source>
</evidence>
<accession>A0A803P1U9</accession>
<keyword evidence="9" id="KW-1185">Reference proteome</keyword>
<dbReference type="AlphaFoldDB" id="A0A7J6EYA8"/>
<dbReference type="Proteomes" id="UP000596661">
    <property type="component" value="Chromosome 2"/>
</dbReference>
<protein>
    <recommendedName>
        <fullName evidence="10">MBD domain-containing protein</fullName>
    </recommendedName>
</protein>
<dbReference type="Proteomes" id="UP000525078">
    <property type="component" value="Unassembled WGS sequence"/>
</dbReference>
<evidence type="ECO:0000256" key="5">
    <source>
        <dbReference type="ARBA" id="ARBA00023242"/>
    </source>
</evidence>
<organism evidence="6 8">
    <name type="scientific">Cannabis sativa</name>
    <name type="common">Hemp</name>
    <name type="synonym">Marijuana</name>
    <dbReference type="NCBI Taxonomy" id="3483"/>
    <lineage>
        <taxon>Eukaryota</taxon>
        <taxon>Viridiplantae</taxon>
        <taxon>Streptophyta</taxon>
        <taxon>Embryophyta</taxon>
        <taxon>Tracheophyta</taxon>
        <taxon>Spermatophyta</taxon>
        <taxon>Magnoliopsida</taxon>
        <taxon>eudicotyledons</taxon>
        <taxon>Gunneridae</taxon>
        <taxon>Pentapetalae</taxon>
        <taxon>rosids</taxon>
        <taxon>fabids</taxon>
        <taxon>Rosales</taxon>
        <taxon>Cannabaceae</taxon>
        <taxon>Cannabis</taxon>
    </lineage>
</organism>
<reference evidence="7" key="3">
    <citation type="submission" date="2021-03" db="UniProtKB">
        <authorList>
            <consortium name="EnsemblPlants"/>
        </authorList>
    </citation>
    <scope>IDENTIFICATION</scope>
</reference>
<evidence type="ECO:0000313" key="8">
    <source>
        <dbReference type="Proteomes" id="UP000525078"/>
    </source>
</evidence>
<keyword evidence="5" id="KW-0539">Nucleus</keyword>
<name>A0A7J6EYA8_CANSA</name>
<reference evidence="6 8" key="2">
    <citation type="journal article" date="2020" name="bioRxiv">
        <title>Sequence and annotation of 42 cannabis genomes reveals extensive copy number variation in cannabinoid synthesis and pathogen resistance genes.</title>
        <authorList>
            <person name="Mckernan K.J."/>
            <person name="Helbert Y."/>
            <person name="Kane L.T."/>
            <person name="Ebling H."/>
            <person name="Zhang L."/>
            <person name="Liu B."/>
            <person name="Eaton Z."/>
            <person name="Mclaughlin S."/>
            <person name="Kingan S."/>
            <person name="Baybayan P."/>
            <person name="Concepcion G."/>
            <person name="Jordan M."/>
            <person name="Riva A."/>
            <person name="Barbazuk W."/>
            <person name="Harkins T."/>
        </authorList>
    </citation>
    <scope>NUCLEOTIDE SEQUENCE [LARGE SCALE GENOMIC DNA]</scope>
    <source>
        <strain evidence="8">cv. Jamaican Lion 4</strain>
        <strain evidence="6">Mother</strain>
        <tissue evidence="6">Leaf</tissue>
    </source>
</reference>
<comment type="subcellular location">
    <subcellularLocation>
        <location evidence="1">Nucleus</location>
    </subcellularLocation>
</comment>
<evidence type="ECO:0000313" key="7">
    <source>
        <dbReference type="EnsemblPlants" id="cds.evm.model.02.619"/>
    </source>
</evidence>
<evidence type="ECO:0000256" key="1">
    <source>
        <dbReference type="ARBA" id="ARBA00004123"/>
    </source>
</evidence>
<dbReference type="Gramene" id="evm.model.02.619">
    <property type="protein sequence ID" value="cds.evm.model.02.619"/>
    <property type="gene ID" value="evm.TU.02.619"/>
</dbReference>
<evidence type="ECO:0000313" key="9">
    <source>
        <dbReference type="Proteomes" id="UP000596661"/>
    </source>
</evidence>
<reference evidence="7 9" key="1">
    <citation type="submission" date="2018-11" db="EMBL/GenBank/DDBJ databases">
        <authorList>
            <person name="Grassa J C."/>
        </authorList>
    </citation>
    <scope>NUCLEOTIDE SEQUENCE [LARGE SCALE GENOMIC DNA]</scope>
</reference>
<evidence type="ECO:0000256" key="3">
    <source>
        <dbReference type="ARBA" id="ARBA00023125"/>
    </source>
</evidence>